<dbReference type="PANTHER" id="PTHR44259:SF114">
    <property type="entry name" value="OS06G0707300 PROTEIN"/>
    <property type="match status" value="1"/>
</dbReference>
<dbReference type="InterPro" id="IPR005174">
    <property type="entry name" value="KIB1-4_b-propeller"/>
</dbReference>
<evidence type="ECO:0000313" key="2">
    <source>
        <dbReference type="EMBL" id="KAG6390589.1"/>
    </source>
</evidence>
<dbReference type="Proteomes" id="UP000298416">
    <property type="component" value="Unassembled WGS sequence"/>
</dbReference>
<keyword evidence="3" id="KW-1185">Reference proteome</keyword>
<gene>
    <name evidence="2" type="ORF">SASPL_148327</name>
</gene>
<proteinExistence type="predicted"/>
<dbReference type="Pfam" id="PF03478">
    <property type="entry name" value="Beta-prop_KIB1-4"/>
    <property type="match status" value="1"/>
</dbReference>
<protein>
    <recommendedName>
        <fullName evidence="1">KIB1-4 beta-propeller domain-containing protein</fullName>
    </recommendedName>
</protein>
<reference evidence="2" key="1">
    <citation type="submission" date="2018-01" db="EMBL/GenBank/DDBJ databases">
        <authorList>
            <person name="Mao J.F."/>
        </authorList>
    </citation>
    <scope>NUCLEOTIDE SEQUENCE</scope>
    <source>
        <strain evidence="2">Huo1</strain>
        <tissue evidence="2">Leaf</tissue>
    </source>
</reference>
<dbReference type="AlphaFoldDB" id="A0A8X8WA29"/>
<sequence length="284" mass="32536">MRVCIYTPSVSLLSHLHLDSSTFLPSHFCFRFFVIVSFVIVTEYTVRSPENEINFFSLKEMRDSFIRKVILSHSPYGNTNFFAFAILNQHENLAYFKNGHDESWKIIDGVESHGEDVIYFNGAFYAVDKFGSIAVCDLNGDSPVVKFINVVQQIDGDMKYLVDAMGDLLLVARYLEFHIDMQYYMEVCKTVKFRVFRFDWNGQEWEELANLHDKVLVLGDNSSLALLARDYRGCRGNMIYFTDDHSGSNRDSIGGDHDVGVYNLGDGSIHDLPCYPCWITPSLC</sequence>
<organism evidence="2">
    <name type="scientific">Salvia splendens</name>
    <name type="common">Scarlet sage</name>
    <dbReference type="NCBI Taxonomy" id="180675"/>
    <lineage>
        <taxon>Eukaryota</taxon>
        <taxon>Viridiplantae</taxon>
        <taxon>Streptophyta</taxon>
        <taxon>Embryophyta</taxon>
        <taxon>Tracheophyta</taxon>
        <taxon>Spermatophyta</taxon>
        <taxon>Magnoliopsida</taxon>
        <taxon>eudicotyledons</taxon>
        <taxon>Gunneridae</taxon>
        <taxon>Pentapetalae</taxon>
        <taxon>asterids</taxon>
        <taxon>lamiids</taxon>
        <taxon>Lamiales</taxon>
        <taxon>Lamiaceae</taxon>
        <taxon>Nepetoideae</taxon>
        <taxon>Mentheae</taxon>
        <taxon>Salviinae</taxon>
        <taxon>Salvia</taxon>
        <taxon>Salvia subgen. Calosphace</taxon>
        <taxon>core Calosphace</taxon>
    </lineage>
</organism>
<feature type="domain" description="KIB1-4 beta-propeller" evidence="1">
    <location>
        <begin position="41"/>
        <end position="263"/>
    </location>
</feature>
<accession>A0A8X8WA29</accession>
<dbReference type="EMBL" id="PNBA02000019">
    <property type="protein sequence ID" value="KAG6390589.1"/>
    <property type="molecule type" value="Genomic_DNA"/>
</dbReference>
<reference evidence="2" key="2">
    <citation type="submission" date="2020-08" db="EMBL/GenBank/DDBJ databases">
        <title>Plant Genome Project.</title>
        <authorList>
            <person name="Zhang R.-G."/>
        </authorList>
    </citation>
    <scope>NUCLEOTIDE SEQUENCE</scope>
    <source>
        <strain evidence="2">Huo1</strain>
        <tissue evidence="2">Leaf</tissue>
    </source>
</reference>
<dbReference type="PANTHER" id="PTHR44259">
    <property type="entry name" value="OS07G0183000 PROTEIN-RELATED"/>
    <property type="match status" value="1"/>
</dbReference>
<comment type="caution">
    <text evidence="2">The sequence shown here is derived from an EMBL/GenBank/DDBJ whole genome shotgun (WGS) entry which is preliminary data.</text>
</comment>
<dbReference type="InterPro" id="IPR050942">
    <property type="entry name" value="F-box_BR-signaling"/>
</dbReference>
<evidence type="ECO:0000259" key="1">
    <source>
        <dbReference type="Pfam" id="PF03478"/>
    </source>
</evidence>
<evidence type="ECO:0000313" key="3">
    <source>
        <dbReference type="Proteomes" id="UP000298416"/>
    </source>
</evidence>
<name>A0A8X8WA29_SALSN</name>